<dbReference type="RefSeq" id="WP_109581919.1">
    <property type="nucleotide sequence ID" value="NZ_CAJPUX010000001.1"/>
</dbReference>
<keyword evidence="4 9" id="KW-1003">Cell membrane</keyword>
<dbReference type="Pfam" id="PF01061">
    <property type="entry name" value="ABC2_membrane"/>
    <property type="match status" value="1"/>
</dbReference>
<dbReference type="GeneID" id="98339245"/>
<keyword evidence="5" id="KW-0997">Cell inner membrane</keyword>
<name>A0A316FKY8_9BURK</name>
<evidence type="ECO:0000256" key="9">
    <source>
        <dbReference type="RuleBase" id="RU361157"/>
    </source>
</evidence>
<keyword evidence="12" id="KW-1185">Reference proteome</keyword>
<feature type="domain" description="ABC transmembrane type-2" evidence="10">
    <location>
        <begin position="47"/>
        <end position="270"/>
    </location>
</feature>
<evidence type="ECO:0000259" key="10">
    <source>
        <dbReference type="PROSITE" id="PS51012"/>
    </source>
</evidence>
<evidence type="ECO:0000313" key="12">
    <source>
        <dbReference type="Proteomes" id="UP000245754"/>
    </source>
</evidence>
<protein>
    <recommendedName>
        <fullName evidence="9">Transport permease protein</fullName>
    </recommendedName>
</protein>
<evidence type="ECO:0000256" key="2">
    <source>
        <dbReference type="ARBA" id="ARBA00007783"/>
    </source>
</evidence>
<evidence type="ECO:0000256" key="3">
    <source>
        <dbReference type="ARBA" id="ARBA00022448"/>
    </source>
</evidence>
<accession>A0A316FKY8</accession>
<comment type="subcellular location">
    <subcellularLocation>
        <location evidence="1 9">Cell inner membrane</location>
        <topology evidence="1 9">Multi-pass membrane protein</topology>
    </subcellularLocation>
</comment>
<gene>
    <name evidence="11" type="ORF">C7419_1012205</name>
</gene>
<dbReference type="OrthoDB" id="9786910at2"/>
<keyword evidence="6 9" id="KW-0812">Transmembrane</keyword>
<feature type="transmembrane region" description="Helical" evidence="9">
    <location>
        <begin position="80"/>
        <end position="101"/>
    </location>
</feature>
<reference evidence="11 12" key="1">
    <citation type="submission" date="2018-05" db="EMBL/GenBank/DDBJ databases">
        <title>Genomic Encyclopedia of Type Strains, Phase IV (KMG-V): Genome sequencing to study the core and pangenomes of soil and plant-associated prokaryotes.</title>
        <authorList>
            <person name="Whitman W."/>
        </authorList>
    </citation>
    <scope>NUCLEOTIDE SEQUENCE [LARGE SCALE GENOMIC DNA]</scope>
    <source>
        <strain evidence="11 12">SLV-132</strain>
    </source>
</reference>
<keyword evidence="8 9" id="KW-0472">Membrane</keyword>
<evidence type="ECO:0000256" key="6">
    <source>
        <dbReference type="ARBA" id="ARBA00022692"/>
    </source>
</evidence>
<proteinExistence type="inferred from homology"/>
<dbReference type="GO" id="GO:0015920">
    <property type="term" value="P:lipopolysaccharide transport"/>
    <property type="evidence" value="ECO:0007669"/>
    <property type="project" value="TreeGrafter"/>
</dbReference>
<dbReference type="EMBL" id="QGGT01000001">
    <property type="protein sequence ID" value="PWK38310.1"/>
    <property type="molecule type" value="Genomic_DNA"/>
</dbReference>
<comment type="similarity">
    <text evidence="2 9">Belongs to the ABC-2 integral membrane protein family.</text>
</comment>
<feature type="transmembrane region" description="Helical" evidence="9">
    <location>
        <begin position="46"/>
        <end position="68"/>
    </location>
</feature>
<evidence type="ECO:0000256" key="8">
    <source>
        <dbReference type="ARBA" id="ARBA00023136"/>
    </source>
</evidence>
<dbReference type="InterPro" id="IPR013525">
    <property type="entry name" value="ABC2_TM"/>
</dbReference>
<dbReference type="GO" id="GO:0140359">
    <property type="term" value="F:ABC-type transporter activity"/>
    <property type="evidence" value="ECO:0007669"/>
    <property type="project" value="InterPro"/>
</dbReference>
<dbReference type="GO" id="GO:0005886">
    <property type="term" value="C:plasma membrane"/>
    <property type="evidence" value="ECO:0007669"/>
    <property type="project" value="UniProtKB-SubCell"/>
</dbReference>
<feature type="transmembrane region" description="Helical" evidence="9">
    <location>
        <begin position="156"/>
        <end position="180"/>
    </location>
</feature>
<evidence type="ECO:0000256" key="7">
    <source>
        <dbReference type="ARBA" id="ARBA00022989"/>
    </source>
</evidence>
<dbReference type="PANTHER" id="PTHR30413:SF8">
    <property type="entry name" value="TRANSPORT PERMEASE PROTEIN"/>
    <property type="match status" value="1"/>
</dbReference>
<evidence type="ECO:0000256" key="5">
    <source>
        <dbReference type="ARBA" id="ARBA00022519"/>
    </source>
</evidence>
<comment type="caution">
    <text evidence="11">The sequence shown here is derived from an EMBL/GenBank/DDBJ whole genome shotgun (WGS) entry which is preliminary data.</text>
</comment>
<evidence type="ECO:0000313" key="11">
    <source>
        <dbReference type="EMBL" id="PWK38310.1"/>
    </source>
</evidence>
<dbReference type="PANTHER" id="PTHR30413">
    <property type="entry name" value="INNER MEMBRANE TRANSPORT PERMEASE"/>
    <property type="match status" value="1"/>
</dbReference>
<feature type="transmembrane region" description="Helical" evidence="9">
    <location>
        <begin position="122"/>
        <end position="150"/>
    </location>
</feature>
<keyword evidence="7 9" id="KW-1133">Transmembrane helix</keyword>
<keyword evidence="3 9" id="KW-0813">Transport</keyword>
<feature type="transmembrane region" description="Helical" evidence="9">
    <location>
        <begin position="244"/>
        <end position="264"/>
    </location>
</feature>
<evidence type="ECO:0000256" key="1">
    <source>
        <dbReference type="ARBA" id="ARBA00004429"/>
    </source>
</evidence>
<sequence length="278" mass="31516">MNVSDNLTVLENGRSARNYWADFFKHRELLYFLAWRDILVRYKQTLVGAGWVLIRPFLTMLVFTVVFGKIAGLSASTGPVPYSLVVFAGMLPWFFFSNSLTDCSNSLVTNAQLLSKVYFPRLIVPFSTMLVSLVDFMISGILLVGLMLWYGHLPDWHMLFLPFFVVLAAMFSMGLGLWAAALNVRYRDFRHLIPFFLQLGIYVSPVGYASNLIPEKWRVFYSFNPLVGIIEGFRWCILGEGTHIYWPSVAISAAAGLVLTISGIRYFRKAEASFADVI</sequence>
<dbReference type="Proteomes" id="UP000245754">
    <property type="component" value="Unassembled WGS sequence"/>
</dbReference>
<dbReference type="InterPro" id="IPR047817">
    <property type="entry name" value="ABC2_TM_bact-type"/>
</dbReference>
<organism evidence="11 12">
    <name type="scientific">Cupriavidus plantarum</name>
    <dbReference type="NCBI Taxonomy" id="942865"/>
    <lineage>
        <taxon>Bacteria</taxon>
        <taxon>Pseudomonadati</taxon>
        <taxon>Pseudomonadota</taxon>
        <taxon>Betaproteobacteria</taxon>
        <taxon>Burkholderiales</taxon>
        <taxon>Burkholderiaceae</taxon>
        <taxon>Cupriavidus</taxon>
    </lineage>
</organism>
<feature type="transmembrane region" description="Helical" evidence="9">
    <location>
        <begin position="192"/>
        <end position="213"/>
    </location>
</feature>
<dbReference type="PROSITE" id="PS51012">
    <property type="entry name" value="ABC_TM2"/>
    <property type="match status" value="1"/>
</dbReference>
<dbReference type="AlphaFoldDB" id="A0A316FKY8"/>
<evidence type="ECO:0000256" key="4">
    <source>
        <dbReference type="ARBA" id="ARBA00022475"/>
    </source>
</evidence>